<reference evidence="3" key="2">
    <citation type="submission" date="2020-09" db="EMBL/GenBank/DDBJ databases">
        <authorList>
            <person name="Sun Q."/>
            <person name="Ohkuma M."/>
        </authorList>
    </citation>
    <scope>NUCLEOTIDE SEQUENCE</scope>
    <source>
        <strain evidence="3">JCM 3035</strain>
    </source>
</reference>
<evidence type="ECO:0000256" key="2">
    <source>
        <dbReference type="SAM" id="MobiDB-lite"/>
    </source>
</evidence>
<keyword evidence="1" id="KW-0233">DNA recombination</keyword>
<feature type="region of interest" description="Disordered" evidence="2">
    <location>
        <begin position="25"/>
        <end position="44"/>
    </location>
</feature>
<feature type="compositionally biased region" description="Low complexity" evidence="2">
    <location>
        <begin position="73"/>
        <end position="85"/>
    </location>
</feature>
<feature type="compositionally biased region" description="Basic and acidic residues" evidence="2">
    <location>
        <begin position="57"/>
        <end position="70"/>
    </location>
</feature>
<dbReference type="InterPro" id="IPR009187">
    <property type="entry name" value="Prok_Ku"/>
</dbReference>
<sequence>MSRDSFEGPELTDHYTDAVREVIEAKQEGHRPPKAPEPAARPGQLMDLMAALQQSVDKARAARGESDANFHEPPTTAAMETTATKTAKKSPAKKTSLRKPRRRA</sequence>
<dbReference type="GO" id="GO:0003690">
    <property type="term" value="F:double-stranded DNA binding"/>
    <property type="evidence" value="ECO:0007669"/>
    <property type="project" value="TreeGrafter"/>
</dbReference>
<dbReference type="PANTHER" id="PTHR41251">
    <property type="entry name" value="NON-HOMOLOGOUS END JOINING PROTEIN KU"/>
    <property type="match status" value="1"/>
</dbReference>
<gene>
    <name evidence="3" type="ORF">GCM10010094_60820</name>
</gene>
<accession>A0A917R6D8</accession>
<dbReference type="Proteomes" id="UP000637788">
    <property type="component" value="Unassembled WGS sequence"/>
</dbReference>
<evidence type="ECO:0000256" key="1">
    <source>
        <dbReference type="ARBA" id="ARBA00023172"/>
    </source>
</evidence>
<name>A0A917R6D8_9ACTN</name>
<dbReference type="EMBL" id="BMPQ01000019">
    <property type="protein sequence ID" value="GGK91713.1"/>
    <property type="molecule type" value="Genomic_DNA"/>
</dbReference>
<feature type="compositionally biased region" description="Basic residues" evidence="2">
    <location>
        <begin position="86"/>
        <end position="104"/>
    </location>
</feature>
<keyword evidence="4" id="KW-1185">Reference proteome</keyword>
<evidence type="ECO:0000313" key="3">
    <source>
        <dbReference type="EMBL" id="GGK91713.1"/>
    </source>
</evidence>
<comment type="caution">
    <text evidence="3">The sequence shown here is derived from an EMBL/GenBank/DDBJ whole genome shotgun (WGS) entry which is preliminary data.</text>
</comment>
<dbReference type="PANTHER" id="PTHR41251:SF1">
    <property type="entry name" value="NON-HOMOLOGOUS END JOINING PROTEIN KU"/>
    <property type="match status" value="1"/>
</dbReference>
<feature type="region of interest" description="Disordered" evidence="2">
    <location>
        <begin position="55"/>
        <end position="104"/>
    </location>
</feature>
<reference evidence="3" key="1">
    <citation type="journal article" date="2014" name="Int. J. Syst. Evol. Microbiol.">
        <title>Complete genome sequence of Corynebacterium casei LMG S-19264T (=DSM 44701T), isolated from a smear-ripened cheese.</title>
        <authorList>
            <consortium name="US DOE Joint Genome Institute (JGI-PGF)"/>
            <person name="Walter F."/>
            <person name="Albersmeier A."/>
            <person name="Kalinowski J."/>
            <person name="Ruckert C."/>
        </authorList>
    </citation>
    <scope>NUCLEOTIDE SEQUENCE</scope>
    <source>
        <strain evidence="3">JCM 3035</strain>
    </source>
</reference>
<evidence type="ECO:0000313" key="4">
    <source>
        <dbReference type="Proteomes" id="UP000637788"/>
    </source>
</evidence>
<dbReference type="AlphaFoldDB" id="A0A917R6D8"/>
<organism evidence="3 4">
    <name type="scientific">Streptomyces flaveus</name>
    <dbReference type="NCBI Taxonomy" id="66370"/>
    <lineage>
        <taxon>Bacteria</taxon>
        <taxon>Bacillati</taxon>
        <taxon>Actinomycetota</taxon>
        <taxon>Actinomycetes</taxon>
        <taxon>Kitasatosporales</taxon>
        <taxon>Streptomycetaceae</taxon>
        <taxon>Streptomyces</taxon>
        <taxon>Streptomyces aurantiacus group</taxon>
    </lineage>
</organism>
<protein>
    <submittedName>
        <fullName evidence="3">Uncharacterized protein</fullName>
    </submittedName>
</protein>
<dbReference type="GO" id="GO:0006310">
    <property type="term" value="P:DNA recombination"/>
    <property type="evidence" value="ECO:0007669"/>
    <property type="project" value="UniProtKB-KW"/>
</dbReference>
<proteinExistence type="predicted"/>
<dbReference type="RefSeq" id="WP_189325012.1">
    <property type="nucleotide sequence ID" value="NZ_BMPQ01000019.1"/>
</dbReference>